<dbReference type="Pfam" id="PF10212">
    <property type="entry name" value="PPP1R21_helical"/>
    <property type="match status" value="1"/>
</dbReference>
<protein>
    <recommendedName>
        <fullName evidence="1">Protein phosphatase 1 regulatory subunit 21 six-helix bundle domain-containing protein</fullName>
    </recommendedName>
</protein>
<accession>A0ABN9LQF4</accession>
<evidence type="ECO:0000259" key="1">
    <source>
        <dbReference type="Pfam" id="PF10212"/>
    </source>
</evidence>
<comment type="caution">
    <text evidence="2">The sequence shown here is derived from an EMBL/GenBank/DDBJ whole genome shotgun (WGS) entry which is preliminary data.</text>
</comment>
<dbReference type="InterPro" id="IPR019348">
    <property type="entry name" value="PPP1R21_six_helix"/>
</dbReference>
<feature type="domain" description="Protein phosphatase 1 regulatory subunit 21 six-helix bundle" evidence="1">
    <location>
        <begin position="84"/>
        <end position="191"/>
    </location>
</feature>
<gene>
    <name evidence="2" type="ORF">RIMI_LOCUS11888090</name>
</gene>
<organism evidence="2 3">
    <name type="scientific">Ranitomeya imitator</name>
    <name type="common">mimic poison frog</name>
    <dbReference type="NCBI Taxonomy" id="111125"/>
    <lineage>
        <taxon>Eukaryota</taxon>
        <taxon>Metazoa</taxon>
        <taxon>Chordata</taxon>
        <taxon>Craniata</taxon>
        <taxon>Vertebrata</taxon>
        <taxon>Euteleostomi</taxon>
        <taxon>Amphibia</taxon>
        <taxon>Batrachia</taxon>
        <taxon>Anura</taxon>
        <taxon>Neobatrachia</taxon>
        <taxon>Hyloidea</taxon>
        <taxon>Dendrobatidae</taxon>
        <taxon>Dendrobatinae</taxon>
        <taxon>Ranitomeya</taxon>
    </lineage>
</organism>
<reference evidence="2" key="1">
    <citation type="submission" date="2023-07" db="EMBL/GenBank/DDBJ databases">
        <authorList>
            <person name="Stuckert A."/>
        </authorList>
    </citation>
    <scope>NUCLEOTIDE SEQUENCE</scope>
</reference>
<evidence type="ECO:0000313" key="2">
    <source>
        <dbReference type="EMBL" id="CAJ0947926.1"/>
    </source>
</evidence>
<dbReference type="PANTHER" id="PTHR21448:SF0">
    <property type="entry name" value="PROTEIN PHOSPHATASE 1 REGULATORY SUBUNIT 21"/>
    <property type="match status" value="1"/>
</dbReference>
<proteinExistence type="predicted"/>
<name>A0ABN9LQF4_9NEOB</name>
<dbReference type="InterPro" id="IPR040024">
    <property type="entry name" value="PPP1R21"/>
</dbReference>
<dbReference type="Proteomes" id="UP001176940">
    <property type="component" value="Unassembled WGS sequence"/>
</dbReference>
<keyword evidence="3" id="KW-1185">Reference proteome</keyword>
<dbReference type="PANTHER" id="PTHR21448">
    <property type="entry name" value="SMOOTH MUSCLE MYOSIN HEAVY CHAIN-RELATED"/>
    <property type="match status" value="1"/>
</dbReference>
<dbReference type="EMBL" id="CAUEEQ010027500">
    <property type="protein sequence ID" value="CAJ0947926.1"/>
    <property type="molecule type" value="Genomic_DNA"/>
</dbReference>
<evidence type="ECO:0000313" key="3">
    <source>
        <dbReference type="Proteomes" id="UP001176940"/>
    </source>
</evidence>
<sequence length="226" mass="25593">MAILEAYRVKNRVPPPGIKVQSTRAVGASWAVHHRASALQLCKAATWSSIHTFAKFYKIHYYASTDARLGRRILQVAVLKARALAGQCLAFVQDLVTALLNFHTYTEQRVQIFPIDSAIDVISPLNQKFSHYLHENASYVRPLEEGMLWLYESITEGTVTVLETAVKLQFFSEHFTSYVSYLQKILPYQLQRSSIAFIGSQSRSPMKSDLPTRPVFHGAVQEVTFQ</sequence>